<dbReference type="Proteomes" id="UP000616724">
    <property type="component" value="Unassembled WGS sequence"/>
</dbReference>
<dbReference type="InterPro" id="IPR011989">
    <property type="entry name" value="ARM-like"/>
</dbReference>
<gene>
    <name evidence="4" type="ORF">Plo01_31000</name>
</gene>
<evidence type="ECO:0008006" key="6">
    <source>
        <dbReference type="Google" id="ProtNLM"/>
    </source>
</evidence>
<name>A0A8J3RM68_9ACTN</name>
<proteinExistence type="predicted"/>
<dbReference type="Pfam" id="PF13646">
    <property type="entry name" value="HEAT_2"/>
    <property type="match status" value="1"/>
</dbReference>
<dbReference type="PROSITE" id="PS50088">
    <property type="entry name" value="ANK_REPEAT"/>
    <property type="match status" value="2"/>
</dbReference>
<dbReference type="PANTHER" id="PTHR24171:SF8">
    <property type="entry name" value="BRCA1-ASSOCIATED RING DOMAIN PROTEIN 1"/>
    <property type="match status" value="1"/>
</dbReference>
<sequence>MSYEELLEAVDDNDAERVEALLREGTPADPKDGSARTALYRAAMNGRTEIVRALLAAGADPDRLSAGEDEGLPLCAAASWDHTEAVEALLAAGAAPAGRESHGWSPVLWAAAKGSLGSLHALLAAGAPAEDVNDHGETALTLAARRGAPGSVRALLEAGADPARPDGEGDTPLAIAYDWLGTQLESALLEQVSDHVTEDTPVVVGRTRAADGTDLVTLTVLDAGGRPLAEVECQRGHAAVATLLEAATGQWPSFEDLAERALPYRDTDEEAETWWTVVGSLSDRGDHATFDAAVRMCAAEDPRRREFAVDVLAQFGFREGDKPFLEASLPVLRRMAVTEGDERVLRSLLGALGHHADPRALPEVLGIITAEGWTRTEADPAALAAVLPPGHAEGLALLVSMTEDPDDDVRDWATMSLAGLEEDTPQIRDALAARLADPDLGTVAEAARGLSERGDPRARAGIERVLAESDDDYARGIVEDL</sequence>
<evidence type="ECO:0000256" key="2">
    <source>
        <dbReference type="ARBA" id="ARBA00023043"/>
    </source>
</evidence>
<organism evidence="4 5">
    <name type="scientific">Planobispora longispora</name>
    <dbReference type="NCBI Taxonomy" id="28887"/>
    <lineage>
        <taxon>Bacteria</taxon>
        <taxon>Bacillati</taxon>
        <taxon>Actinomycetota</taxon>
        <taxon>Actinomycetes</taxon>
        <taxon>Streptosporangiales</taxon>
        <taxon>Streptosporangiaceae</taxon>
        <taxon>Planobispora</taxon>
    </lineage>
</organism>
<protein>
    <recommendedName>
        <fullName evidence="6">Ankyrin repeat protein</fullName>
    </recommendedName>
</protein>
<dbReference type="SUPFAM" id="SSF48371">
    <property type="entry name" value="ARM repeat"/>
    <property type="match status" value="1"/>
</dbReference>
<reference evidence="4 5" key="1">
    <citation type="submission" date="2021-01" db="EMBL/GenBank/DDBJ databases">
        <title>Whole genome shotgun sequence of Planobispora longispora NBRC 13918.</title>
        <authorList>
            <person name="Komaki H."/>
            <person name="Tamura T."/>
        </authorList>
    </citation>
    <scope>NUCLEOTIDE SEQUENCE [LARGE SCALE GENOMIC DNA]</scope>
    <source>
        <strain evidence="4 5">NBRC 13918</strain>
    </source>
</reference>
<dbReference type="RefSeq" id="WP_203891247.1">
    <property type="nucleotide sequence ID" value="NZ_BOOH01000021.1"/>
</dbReference>
<dbReference type="PROSITE" id="PS50297">
    <property type="entry name" value="ANK_REP_REGION"/>
    <property type="match status" value="2"/>
</dbReference>
<keyword evidence="2 3" id="KW-0040">ANK repeat</keyword>
<dbReference type="Gene3D" id="1.25.40.20">
    <property type="entry name" value="Ankyrin repeat-containing domain"/>
    <property type="match status" value="2"/>
</dbReference>
<dbReference type="PANTHER" id="PTHR24171">
    <property type="entry name" value="ANKYRIN REPEAT DOMAIN-CONTAINING PROTEIN 39-RELATED"/>
    <property type="match status" value="1"/>
</dbReference>
<evidence type="ECO:0000256" key="1">
    <source>
        <dbReference type="ARBA" id="ARBA00022737"/>
    </source>
</evidence>
<dbReference type="InterPro" id="IPR036770">
    <property type="entry name" value="Ankyrin_rpt-contain_sf"/>
</dbReference>
<dbReference type="GO" id="GO:0085020">
    <property type="term" value="P:protein K6-linked ubiquitination"/>
    <property type="evidence" value="ECO:0007669"/>
    <property type="project" value="TreeGrafter"/>
</dbReference>
<dbReference type="SMART" id="SM00248">
    <property type="entry name" value="ANK"/>
    <property type="match status" value="5"/>
</dbReference>
<keyword evidence="1" id="KW-0677">Repeat</keyword>
<dbReference type="GO" id="GO:0004842">
    <property type="term" value="F:ubiquitin-protein transferase activity"/>
    <property type="evidence" value="ECO:0007669"/>
    <property type="project" value="TreeGrafter"/>
</dbReference>
<dbReference type="InterPro" id="IPR016024">
    <property type="entry name" value="ARM-type_fold"/>
</dbReference>
<dbReference type="Pfam" id="PF12796">
    <property type="entry name" value="Ank_2"/>
    <property type="match status" value="2"/>
</dbReference>
<dbReference type="Gene3D" id="1.25.10.10">
    <property type="entry name" value="Leucine-rich Repeat Variant"/>
    <property type="match status" value="1"/>
</dbReference>
<evidence type="ECO:0000313" key="4">
    <source>
        <dbReference type="EMBL" id="GIH76671.1"/>
    </source>
</evidence>
<dbReference type="SUPFAM" id="SSF48403">
    <property type="entry name" value="Ankyrin repeat"/>
    <property type="match status" value="1"/>
</dbReference>
<evidence type="ECO:0000313" key="5">
    <source>
        <dbReference type="Proteomes" id="UP000616724"/>
    </source>
</evidence>
<accession>A0A8J3RM68</accession>
<feature type="repeat" description="ANK" evidence="3">
    <location>
        <begin position="135"/>
        <end position="167"/>
    </location>
</feature>
<feature type="repeat" description="ANK" evidence="3">
    <location>
        <begin position="34"/>
        <end position="66"/>
    </location>
</feature>
<dbReference type="AlphaFoldDB" id="A0A8J3RM68"/>
<evidence type="ECO:0000256" key="3">
    <source>
        <dbReference type="PROSITE-ProRule" id="PRU00023"/>
    </source>
</evidence>
<dbReference type="EMBL" id="BOOH01000021">
    <property type="protein sequence ID" value="GIH76671.1"/>
    <property type="molecule type" value="Genomic_DNA"/>
</dbReference>
<keyword evidence="5" id="KW-1185">Reference proteome</keyword>
<comment type="caution">
    <text evidence="4">The sequence shown here is derived from an EMBL/GenBank/DDBJ whole genome shotgun (WGS) entry which is preliminary data.</text>
</comment>
<dbReference type="InterPro" id="IPR002110">
    <property type="entry name" value="Ankyrin_rpt"/>
</dbReference>